<feature type="region of interest" description="Disordered" evidence="1">
    <location>
        <begin position="42"/>
        <end position="62"/>
    </location>
</feature>
<evidence type="ECO:0000313" key="2">
    <source>
        <dbReference type="EMBL" id="MDU9006576.1"/>
    </source>
</evidence>
<gene>
    <name evidence="2" type="ORF">QO231_22320</name>
</gene>
<evidence type="ECO:0000256" key="1">
    <source>
        <dbReference type="SAM" id="MobiDB-lite"/>
    </source>
</evidence>
<reference evidence="3" key="1">
    <citation type="submission" date="2023-05" db="EMBL/GenBank/DDBJ databases">
        <title>Sedimentitalea sp. nov. JM2-8.</title>
        <authorList>
            <person name="Huang J."/>
        </authorList>
    </citation>
    <scope>NUCLEOTIDE SEQUENCE [LARGE SCALE GENOMIC DNA]</scope>
    <source>
        <strain evidence="3">KHS03</strain>
    </source>
</reference>
<keyword evidence="3" id="KW-1185">Reference proteome</keyword>
<proteinExistence type="predicted"/>
<dbReference type="SUPFAM" id="SSF158791">
    <property type="entry name" value="MgtE N-terminal domain-like"/>
    <property type="match status" value="1"/>
</dbReference>
<evidence type="ECO:0000313" key="3">
    <source>
        <dbReference type="Proteomes" id="UP001255416"/>
    </source>
</evidence>
<sequence length="198" mass="21052">MTGKRKVPRVRGGALVVISVLLIGSALVRLGMQAGPAIARESPVEGDLNEPAATEPQRSAPSSAELQTLIEALQHREHALDTREAQIQDRMKALEIAEEAIGRRLEALIGAEQRLSATLALADGATEEDLERLTNVYEKMKPKQAAALFEAMAPEFAAGFLARMRPDSAASVMAGLSPMAAYSISVVLAGRNASVPKE</sequence>
<dbReference type="Proteomes" id="UP001255416">
    <property type="component" value="Unassembled WGS sequence"/>
</dbReference>
<name>A0ABU3VK64_9RHOB</name>
<protein>
    <recommendedName>
        <fullName evidence="4">Magnesium transporter MgtE intracellular domain-containing protein</fullName>
    </recommendedName>
</protein>
<organism evidence="2 3">
    <name type="scientific">Sedimentitalea todarodis</name>
    <dbReference type="NCBI Taxonomy" id="1631240"/>
    <lineage>
        <taxon>Bacteria</taxon>
        <taxon>Pseudomonadati</taxon>
        <taxon>Pseudomonadota</taxon>
        <taxon>Alphaproteobacteria</taxon>
        <taxon>Rhodobacterales</taxon>
        <taxon>Paracoccaceae</taxon>
        <taxon>Sedimentitalea</taxon>
    </lineage>
</organism>
<evidence type="ECO:0008006" key="4">
    <source>
        <dbReference type="Google" id="ProtNLM"/>
    </source>
</evidence>
<dbReference type="EMBL" id="JASMWN010000026">
    <property type="protein sequence ID" value="MDU9006576.1"/>
    <property type="molecule type" value="Genomic_DNA"/>
</dbReference>
<comment type="caution">
    <text evidence="2">The sequence shown here is derived from an EMBL/GenBank/DDBJ whole genome shotgun (WGS) entry which is preliminary data.</text>
</comment>
<dbReference type="RefSeq" id="WP_316781753.1">
    <property type="nucleotide sequence ID" value="NZ_JASMWN010000026.1"/>
</dbReference>
<accession>A0ABU3VK64</accession>